<comment type="caution">
    <text evidence="1">The sequence shown here is derived from an EMBL/GenBank/DDBJ whole genome shotgun (WGS) entry which is preliminary data.</text>
</comment>
<sequence length="178" mass="20139">MGPKHAACNDPVENGGIRSGNRYECLKGFYLNTAIYVNASGQWQVFYGNTSDTKSMQCERVGWNLPGTSLTGLRVTAMYCHEANLWAYVNCGPTDVNFDYRTLQFEFYWFDFPTTLKHYTCYEGESLAYTLNAVRTYGFGKKLFCGTNAATKAREWQWSTMEGTETAPIPFGAKMSCF</sequence>
<proteinExistence type="predicted"/>
<organism evidence="1 2">
    <name type="scientific">Pristionchus entomophagus</name>
    <dbReference type="NCBI Taxonomy" id="358040"/>
    <lineage>
        <taxon>Eukaryota</taxon>
        <taxon>Metazoa</taxon>
        <taxon>Ecdysozoa</taxon>
        <taxon>Nematoda</taxon>
        <taxon>Chromadorea</taxon>
        <taxon>Rhabditida</taxon>
        <taxon>Rhabditina</taxon>
        <taxon>Diplogasteromorpha</taxon>
        <taxon>Diplogasteroidea</taxon>
        <taxon>Neodiplogasteridae</taxon>
        <taxon>Pristionchus</taxon>
    </lineage>
</organism>
<evidence type="ECO:0008006" key="3">
    <source>
        <dbReference type="Google" id="ProtNLM"/>
    </source>
</evidence>
<protein>
    <recommendedName>
        <fullName evidence="3">C-type lectin domain-containing protein</fullName>
    </recommendedName>
</protein>
<evidence type="ECO:0000313" key="2">
    <source>
        <dbReference type="Proteomes" id="UP001432027"/>
    </source>
</evidence>
<evidence type="ECO:0000313" key="1">
    <source>
        <dbReference type="EMBL" id="GMS81214.1"/>
    </source>
</evidence>
<accession>A0AAV5SED1</accession>
<reference evidence="1" key="1">
    <citation type="submission" date="2023-10" db="EMBL/GenBank/DDBJ databases">
        <title>Genome assembly of Pristionchus species.</title>
        <authorList>
            <person name="Yoshida K."/>
            <person name="Sommer R.J."/>
        </authorList>
    </citation>
    <scope>NUCLEOTIDE SEQUENCE</scope>
    <source>
        <strain evidence="1">RS0144</strain>
    </source>
</reference>
<keyword evidence="2" id="KW-1185">Reference proteome</keyword>
<name>A0AAV5SED1_9BILA</name>
<gene>
    <name evidence="1" type="ORF">PENTCL1PPCAC_3389</name>
</gene>
<dbReference type="EMBL" id="BTSX01000001">
    <property type="protein sequence ID" value="GMS81214.1"/>
    <property type="molecule type" value="Genomic_DNA"/>
</dbReference>
<dbReference type="AlphaFoldDB" id="A0AAV5SED1"/>
<dbReference type="Proteomes" id="UP001432027">
    <property type="component" value="Unassembled WGS sequence"/>
</dbReference>